<dbReference type="PANTHER" id="PTHR13370">
    <property type="entry name" value="RNA METHYLASE-RELATED"/>
    <property type="match status" value="1"/>
</dbReference>
<accession>A0A173TDS0</accession>
<feature type="domain" description="DNA methylase N-4/N-6" evidence="9">
    <location>
        <begin position="26"/>
        <end position="310"/>
    </location>
</feature>
<evidence type="ECO:0000313" key="10">
    <source>
        <dbReference type="EMBL" id="CUN00075.1"/>
    </source>
</evidence>
<dbReference type="InterPro" id="IPR029063">
    <property type="entry name" value="SAM-dependent_MTases_sf"/>
</dbReference>
<comment type="catalytic activity">
    <reaction evidence="7">
        <text>a 2'-deoxycytidine in DNA + S-adenosyl-L-methionine = an N(4)-methyl-2'-deoxycytidine in DNA + S-adenosyl-L-homocysteine + H(+)</text>
        <dbReference type="Rhea" id="RHEA:16857"/>
        <dbReference type="Rhea" id="RHEA-COMP:11369"/>
        <dbReference type="Rhea" id="RHEA-COMP:13674"/>
        <dbReference type="ChEBI" id="CHEBI:15378"/>
        <dbReference type="ChEBI" id="CHEBI:57856"/>
        <dbReference type="ChEBI" id="CHEBI:59789"/>
        <dbReference type="ChEBI" id="CHEBI:85452"/>
        <dbReference type="ChEBI" id="CHEBI:137933"/>
        <dbReference type="EC" id="2.1.1.113"/>
    </reaction>
</comment>
<organism evidence="10 11">
    <name type="scientific">Dorea longicatena</name>
    <dbReference type="NCBI Taxonomy" id="88431"/>
    <lineage>
        <taxon>Bacteria</taxon>
        <taxon>Bacillati</taxon>
        <taxon>Bacillota</taxon>
        <taxon>Clostridia</taxon>
        <taxon>Lachnospirales</taxon>
        <taxon>Lachnospiraceae</taxon>
        <taxon>Dorea</taxon>
    </lineage>
</organism>
<dbReference type="GO" id="GO:0003677">
    <property type="term" value="F:DNA binding"/>
    <property type="evidence" value="ECO:0007669"/>
    <property type="project" value="UniProtKB-KW"/>
</dbReference>
<dbReference type="PANTHER" id="PTHR13370:SF3">
    <property type="entry name" value="TRNA (GUANINE(10)-N2)-METHYLTRANSFERASE HOMOLOG"/>
    <property type="match status" value="1"/>
</dbReference>
<evidence type="ECO:0000256" key="6">
    <source>
        <dbReference type="ARBA" id="ARBA00023125"/>
    </source>
</evidence>
<keyword evidence="3 10" id="KW-0808">Transferase</keyword>
<gene>
    <name evidence="10" type="primary">yhdJ_1</name>
    <name evidence="10" type="ORF">ERS852573_01488</name>
</gene>
<dbReference type="InterPro" id="IPR001091">
    <property type="entry name" value="RM_Methyltransferase"/>
</dbReference>
<proteinExistence type="inferred from homology"/>
<dbReference type="PROSITE" id="PS00093">
    <property type="entry name" value="N4_MTASE"/>
    <property type="match status" value="1"/>
</dbReference>
<dbReference type="Gene3D" id="3.40.50.150">
    <property type="entry name" value="Vaccinia Virus protein VP39"/>
    <property type="match status" value="1"/>
</dbReference>
<evidence type="ECO:0000256" key="2">
    <source>
        <dbReference type="ARBA" id="ARBA00022603"/>
    </source>
</evidence>
<protein>
    <recommendedName>
        <fullName evidence="8">Methyltransferase</fullName>
        <ecNumber evidence="8">2.1.1.-</ecNumber>
    </recommendedName>
</protein>
<evidence type="ECO:0000256" key="3">
    <source>
        <dbReference type="ARBA" id="ARBA00022679"/>
    </source>
</evidence>
<dbReference type="Pfam" id="PF01555">
    <property type="entry name" value="N6_N4_Mtase"/>
    <property type="match status" value="1"/>
</dbReference>
<dbReference type="Proteomes" id="UP000095597">
    <property type="component" value="Unassembled WGS sequence"/>
</dbReference>
<dbReference type="GO" id="GO:0009307">
    <property type="term" value="P:DNA restriction-modification system"/>
    <property type="evidence" value="ECO:0007669"/>
    <property type="project" value="UniProtKB-KW"/>
</dbReference>
<dbReference type="AlphaFoldDB" id="A0A173TDS0"/>
<evidence type="ECO:0000256" key="4">
    <source>
        <dbReference type="ARBA" id="ARBA00022691"/>
    </source>
</evidence>
<dbReference type="RefSeq" id="WP_055214170.1">
    <property type="nucleotide sequence ID" value="NZ_CYXO01000007.1"/>
</dbReference>
<evidence type="ECO:0000256" key="7">
    <source>
        <dbReference type="ARBA" id="ARBA00049120"/>
    </source>
</evidence>
<name>A0A173TDS0_9FIRM</name>
<evidence type="ECO:0000256" key="1">
    <source>
        <dbReference type="ARBA" id="ARBA00010203"/>
    </source>
</evidence>
<keyword evidence="5" id="KW-0680">Restriction system</keyword>
<keyword evidence="4" id="KW-0949">S-adenosyl-L-methionine</keyword>
<comment type="similarity">
    <text evidence="1">Belongs to the N(4)/N(6)-methyltransferase family. N(4) subfamily.</text>
</comment>
<dbReference type="GO" id="GO:0008170">
    <property type="term" value="F:N-methyltransferase activity"/>
    <property type="evidence" value="ECO:0007669"/>
    <property type="project" value="InterPro"/>
</dbReference>
<dbReference type="GO" id="GO:0005737">
    <property type="term" value="C:cytoplasm"/>
    <property type="evidence" value="ECO:0007669"/>
    <property type="project" value="TreeGrafter"/>
</dbReference>
<dbReference type="EC" id="2.1.1.-" evidence="8"/>
<evidence type="ECO:0000259" key="9">
    <source>
        <dbReference type="Pfam" id="PF01555"/>
    </source>
</evidence>
<dbReference type="InterPro" id="IPR002941">
    <property type="entry name" value="DNA_methylase_N4/N6"/>
</dbReference>
<keyword evidence="2 10" id="KW-0489">Methyltransferase</keyword>
<dbReference type="GO" id="GO:0015667">
    <property type="term" value="F:site-specific DNA-methyltransferase (cytosine-N4-specific) activity"/>
    <property type="evidence" value="ECO:0007669"/>
    <property type="project" value="UniProtKB-EC"/>
</dbReference>
<dbReference type="SUPFAM" id="SSF53335">
    <property type="entry name" value="S-adenosyl-L-methionine-dependent methyltransferases"/>
    <property type="match status" value="1"/>
</dbReference>
<reference evidence="10 11" key="1">
    <citation type="submission" date="2015-09" db="EMBL/GenBank/DDBJ databases">
        <authorList>
            <consortium name="Pathogen Informatics"/>
        </authorList>
    </citation>
    <scope>NUCLEOTIDE SEQUENCE [LARGE SCALE GENOMIC DNA]</scope>
    <source>
        <strain evidence="10 11">2789STDY5834961</strain>
    </source>
</reference>
<dbReference type="OrthoDB" id="9773571at2"/>
<evidence type="ECO:0000256" key="5">
    <source>
        <dbReference type="ARBA" id="ARBA00022747"/>
    </source>
</evidence>
<sequence>MNGLKTDTIINRDALYALRELPEESVHCCVTSPPYYALRDYGLDMQIGREDTPEQYIDRLTEVFRELRRVLRSDGTLWLNIADTYCGTGNKGYHADPKNPKGRNGQQIARNNRVSGCKQKDLIGIPWLLAFALRADGWYLRSDIIWQKENPMPESVKDRPTRCYEHIFLLTKSKKYFYDAAAIAEPLAPTTAARYRTGRSAGQKYADEIPGQGKVQGLNRVRSGSYYDEALMPTMRNRRDVWLINTVPYKGGHFAAFPPKLAETCIKAGCPKGGVVLDPFFGSGTTGAAARQLDRHYIGIEINAEYCALARARIGGTEK</sequence>
<evidence type="ECO:0000256" key="8">
    <source>
        <dbReference type="RuleBase" id="RU362026"/>
    </source>
</evidence>
<dbReference type="EMBL" id="CYXO01000007">
    <property type="protein sequence ID" value="CUN00075.1"/>
    <property type="molecule type" value="Genomic_DNA"/>
</dbReference>
<dbReference type="PRINTS" id="PR00508">
    <property type="entry name" value="S21N4MTFRASE"/>
</dbReference>
<evidence type="ECO:0000313" key="11">
    <source>
        <dbReference type="Proteomes" id="UP000095597"/>
    </source>
</evidence>
<keyword evidence="6" id="KW-0238">DNA-binding</keyword>
<dbReference type="InterPro" id="IPR017985">
    <property type="entry name" value="MeTrfase_CN4_CS"/>
</dbReference>
<dbReference type="GO" id="GO:0032259">
    <property type="term" value="P:methylation"/>
    <property type="evidence" value="ECO:0007669"/>
    <property type="project" value="UniProtKB-KW"/>
</dbReference>